<organism evidence="2 4">
    <name type="scientific">Cupriavidus taiwanensis</name>
    <dbReference type="NCBI Taxonomy" id="164546"/>
    <lineage>
        <taxon>Bacteria</taxon>
        <taxon>Pseudomonadati</taxon>
        <taxon>Pseudomonadota</taxon>
        <taxon>Betaproteobacteria</taxon>
        <taxon>Burkholderiales</taxon>
        <taxon>Burkholderiaceae</taxon>
        <taxon>Cupriavidus</taxon>
    </lineage>
</organism>
<evidence type="ECO:0000313" key="4">
    <source>
        <dbReference type="Proteomes" id="UP000256952"/>
    </source>
</evidence>
<evidence type="ECO:0008006" key="5">
    <source>
        <dbReference type="Google" id="ProtNLM"/>
    </source>
</evidence>
<dbReference type="EMBL" id="LT976981">
    <property type="protein sequence ID" value="SOZ74784.1"/>
    <property type="molecule type" value="Genomic_DNA"/>
</dbReference>
<proteinExistence type="predicted"/>
<protein>
    <recommendedName>
        <fullName evidence="5">Cyclic nucleotide-binding domain-containing protein</fullName>
    </recommendedName>
</protein>
<evidence type="ECO:0000313" key="3">
    <source>
        <dbReference type="EMBL" id="SPD49247.1"/>
    </source>
</evidence>
<dbReference type="SUPFAM" id="SSF51206">
    <property type="entry name" value="cAMP-binding domain-like"/>
    <property type="match status" value="1"/>
</dbReference>
<dbReference type="AlphaFoldDB" id="A0A375ED13"/>
<geneLocation type="plasmid" evidence="2">
    <name>CBM2613_p</name>
</geneLocation>
<name>A0A375ED13_9BURK</name>
<geneLocation type="plasmid" evidence="4">
    <name>cbm2613_p</name>
</geneLocation>
<dbReference type="InterPro" id="IPR018490">
    <property type="entry name" value="cNMP-bd_dom_sf"/>
</dbReference>
<evidence type="ECO:0000256" key="1">
    <source>
        <dbReference type="SAM" id="MobiDB-lite"/>
    </source>
</evidence>
<dbReference type="EMBL" id="LT984809">
    <property type="protein sequence ID" value="SPD49247.1"/>
    <property type="molecule type" value="Genomic_DNA"/>
</dbReference>
<keyword evidence="2" id="KW-0614">Plasmid</keyword>
<evidence type="ECO:0000313" key="2">
    <source>
        <dbReference type="EMBL" id="SOZ74784.1"/>
    </source>
</evidence>
<reference evidence="2" key="1">
    <citation type="submission" date="2018-01" db="EMBL/GenBank/DDBJ databases">
        <authorList>
            <person name="Clerissi C."/>
        </authorList>
    </citation>
    <scope>NUCLEOTIDE SEQUENCE</scope>
    <source>
        <strain evidence="2">Cupriavidus taiwanensis STM 8556</strain>
        <plasmid evidence="2">CBM2613_p</plasmid>
    </source>
</reference>
<gene>
    <name evidence="3" type="ORF">CBM2612_P0592</name>
    <name evidence="2" type="ORF">CBM2613_P60134</name>
</gene>
<accession>A0A375ED13</accession>
<feature type="region of interest" description="Disordered" evidence="1">
    <location>
        <begin position="91"/>
        <end position="114"/>
    </location>
</feature>
<dbReference type="Proteomes" id="UP000256952">
    <property type="component" value="Plasmid CBM2613_p"/>
</dbReference>
<geneLocation type="plasmid" evidence="3">
    <name>I</name>
</geneLocation>
<feature type="compositionally biased region" description="Polar residues" evidence="1">
    <location>
        <begin position="93"/>
        <end position="106"/>
    </location>
</feature>
<sequence length="114" mass="12718">MWGRPPTIFLRFNRDSSADSLDADYPPAICDRVRADLYETRHQKAELVVRMGDPSHSWILCADGLLKVSAVDAAGRMLMYTVVPQKDGLVRVQSPSESRDATNSSRCVRASSFM</sequence>
<reference evidence="3 4" key="2">
    <citation type="submission" date="2018-01" db="EMBL/GenBank/DDBJ databases">
        <authorList>
            <person name="Gaut B.S."/>
            <person name="Morton B.R."/>
            <person name="Clegg M.T."/>
            <person name="Duvall M.R."/>
        </authorList>
    </citation>
    <scope>NUCLEOTIDE SEQUENCE [LARGE SCALE GENOMIC DNA]</scope>
    <source>
        <strain evidence="3">Cupriavidus taiwanensis STM 8555</strain>
        <plasmid evidence="3">I</plasmid>
        <plasmid evidence="4">Plasmid cbm2613_p</plasmid>
    </source>
</reference>